<evidence type="ECO:0000256" key="4">
    <source>
        <dbReference type="ARBA" id="ARBA00022989"/>
    </source>
</evidence>
<gene>
    <name evidence="8" type="ORF">AALO_G00058200</name>
</gene>
<dbReference type="Proteomes" id="UP000823561">
    <property type="component" value="Chromosome 4"/>
</dbReference>
<evidence type="ECO:0000256" key="2">
    <source>
        <dbReference type="ARBA" id="ARBA00022692"/>
    </source>
</evidence>
<comment type="caution">
    <text evidence="8">The sequence shown here is derived from an EMBL/GenBank/DDBJ whole genome shotgun (WGS) entry which is preliminary data.</text>
</comment>
<keyword evidence="3" id="KW-0732">Signal</keyword>
<dbReference type="EMBL" id="JADWDJ010000004">
    <property type="protein sequence ID" value="KAG5282639.1"/>
    <property type="molecule type" value="Genomic_DNA"/>
</dbReference>
<dbReference type="SMART" id="SM00255">
    <property type="entry name" value="TIR"/>
    <property type="match status" value="1"/>
</dbReference>
<evidence type="ECO:0000256" key="1">
    <source>
        <dbReference type="ARBA" id="ARBA00004370"/>
    </source>
</evidence>
<feature type="transmembrane region" description="Helical" evidence="6">
    <location>
        <begin position="274"/>
        <end position="293"/>
    </location>
</feature>
<dbReference type="PROSITE" id="PS50104">
    <property type="entry name" value="TIR"/>
    <property type="match status" value="1"/>
</dbReference>
<dbReference type="Pfam" id="PF13676">
    <property type="entry name" value="TIR_2"/>
    <property type="match status" value="1"/>
</dbReference>
<dbReference type="GO" id="GO:0002224">
    <property type="term" value="P:toll-like receptor signaling pathway"/>
    <property type="evidence" value="ECO:0007669"/>
    <property type="project" value="TreeGrafter"/>
</dbReference>
<keyword evidence="9" id="KW-1185">Reference proteome</keyword>
<feature type="transmembrane region" description="Helical" evidence="6">
    <location>
        <begin position="246"/>
        <end position="268"/>
    </location>
</feature>
<dbReference type="GO" id="GO:0005886">
    <property type="term" value="C:plasma membrane"/>
    <property type="evidence" value="ECO:0007669"/>
    <property type="project" value="TreeGrafter"/>
</dbReference>
<evidence type="ECO:0000259" key="7">
    <source>
        <dbReference type="PROSITE" id="PS50104"/>
    </source>
</evidence>
<protein>
    <recommendedName>
        <fullName evidence="7">TIR domain-containing protein</fullName>
    </recommendedName>
</protein>
<name>A0AAV6H7R9_9TELE</name>
<feature type="domain" description="TIR" evidence="7">
    <location>
        <begin position="31"/>
        <end position="158"/>
    </location>
</feature>
<keyword evidence="5 6" id="KW-0472">Membrane</keyword>
<sequence length="407" mass="46151">MDVSSNWEVDLITPLCALDNPPSPPELRDKDSFHVFISYSSCDSQWTQSLITWLESSQCGLLTCYHERDFVPGCSILDNMTNCIQKSQKVLLVLSQDFVRSRWCLLEANLSLFRDCLECKPLVPVLLEPDITIPIYLCHITYLDAKDPEFHSKLLKVLCTPNNQLQGSSVVPFQPPSVYNGKALPPLTSVNEEGLHRWEAGVFSDQGVPEQLRLVVQNEERYIAAIRMVNSVSQTKVWVRSLGFRLLLYFLGIAFILCLSFPITICIGKYGPSAAIYISAQLAFIYRLCFLHIDNDKYLTHEMQKCTGKANVSLSDEKILIGCQSRTKLYFVYVSLDGCKLMFNETYQSALAEEMFQRALLHFSSGYACCLAKMHFPFDISSSNGHLEGGVCFCQYVSQQLKNDRWS</sequence>
<dbReference type="PANTHER" id="PTHR24365">
    <property type="entry name" value="TOLL-LIKE RECEPTOR"/>
    <property type="match status" value="1"/>
</dbReference>
<proteinExistence type="predicted"/>
<organism evidence="8 9">
    <name type="scientific">Alosa alosa</name>
    <name type="common">allis shad</name>
    <dbReference type="NCBI Taxonomy" id="278164"/>
    <lineage>
        <taxon>Eukaryota</taxon>
        <taxon>Metazoa</taxon>
        <taxon>Chordata</taxon>
        <taxon>Craniata</taxon>
        <taxon>Vertebrata</taxon>
        <taxon>Euteleostomi</taxon>
        <taxon>Actinopterygii</taxon>
        <taxon>Neopterygii</taxon>
        <taxon>Teleostei</taxon>
        <taxon>Clupei</taxon>
        <taxon>Clupeiformes</taxon>
        <taxon>Clupeoidei</taxon>
        <taxon>Clupeidae</taxon>
        <taxon>Alosa</taxon>
    </lineage>
</organism>
<dbReference type="InterPro" id="IPR035897">
    <property type="entry name" value="Toll_tir_struct_dom_sf"/>
</dbReference>
<evidence type="ECO:0000256" key="6">
    <source>
        <dbReference type="SAM" id="Phobius"/>
    </source>
</evidence>
<dbReference type="Gene3D" id="3.40.50.10140">
    <property type="entry name" value="Toll/interleukin-1 receptor homology (TIR) domain"/>
    <property type="match status" value="1"/>
</dbReference>
<dbReference type="PANTHER" id="PTHR24365:SF530">
    <property type="entry name" value="MSTPROX-RELATED"/>
    <property type="match status" value="1"/>
</dbReference>
<comment type="subcellular location">
    <subcellularLocation>
        <location evidence="1">Membrane</location>
    </subcellularLocation>
</comment>
<dbReference type="AlphaFoldDB" id="A0AAV6H7R9"/>
<dbReference type="GO" id="GO:0038023">
    <property type="term" value="F:signaling receptor activity"/>
    <property type="evidence" value="ECO:0007669"/>
    <property type="project" value="TreeGrafter"/>
</dbReference>
<evidence type="ECO:0000256" key="3">
    <source>
        <dbReference type="ARBA" id="ARBA00022729"/>
    </source>
</evidence>
<evidence type="ECO:0000313" key="8">
    <source>
        <dbReference type="EMBL" id="KAG5282639.1"/>
    </source>
</evidence>
<dbReference type="InterPro" id="IPR000157">
    <property type="entry name" value="TIR_dom"/>
</dbReference>
<keyword evidence="4 6" id="KW-1133">Transmembrane helix</keyword>
<accession>A0AAV6H7R9</accession>
<reference evidence="8" key="1">
    <citation type="submission" date="2020-10" db="EMBL/GenBank/DDBJ databases">
        <title>Chromosome-scale genome assembly of the Allis shad, Alosa alosa.</title>
        <authorList>
            <person name="Margot Z."/>
            <person name="Christophe K."/>
            <person name="Cabau C."/>
            <person name="Louis A."/>
            <person name="Berthelot C."/>
            <person name="Parey E."/>
            <person name="Roest Crollius H."/>
            <person name="Montfort J."/>
            <person name="Robinson-Rechavi M."/>
            <person name="Bucao C."/>
            <person name="Bouchez O."/>
            <person name="Gislard M."/>
            <person name="Lluch J."/>
            <person name="Milhes M."/>
            <person name="Lampietro C."/>
            <person name="Lopez Roques C."/>
            <person name="Donnadieu C."/>
            <person name="Braasch I."/>
            <person name="Desvignes T."/>
            <person name="Postlethwait J."/>
            <person name="Bobe J."/>
            <person name="Guiguen Y."/>
        </authorList>
    </citation>
    <scope>NUCLEOTIDE SEQUENCE</scope>
    <source>
        <strain evidence="8">M-15738</strain>
        <tissue evidence="8">Blood</tissue>
    </source>
</reference>
<dbReference type="SUPFAM" id="SSF52200">
    <property type="entry name" value="Toll/Interleukin receptor TIR domain"/>
    <property type="match status" value="1"/>
</dbReference>
<evidence type="ECO:0000313" key="9">
    <source>
        <dbReference type="Proteomes" id="UP000823561"/>
    </source>
</evidence>
<dbReference type="GO" id="GO:0006954">
    <property type="term" value="P:inflammatory response"/>
    <property type="evidence" value="ECO:0007669"/>
    <property type="project" value="TreeGrafter"/>
</dbReference>
<evidence type="ECO:0000256" key="5">
    <source>
        <dbReference type="ARBA" id="ARBA00023136"/>
    </source>
</evidence>
<keyword evidence="2 6" id="KW-0812">Transmembrane</keyword>